<accession>A0A8X7BZE2</accession>
<protein>
    <submittedName>
        <fullName evidence="2">Uncharacterized protein</fullName>
    </submittedName>
</protein>
<evidence type="ECO:0000313" key="2">
    <source>
        <dbReference type="EMBL" id="GFY47419.1"/>
    </source>
</evidence>
<feature type="chain" id="PRO_5036447535" evidence="1">
    <location>
        <begin position="20"/>
        <end position="851"/>
    </location>
</feature>
<evidence type="ECO:0000313" key="3">
    <source>
        <dbReference type="Proteomes" id="UP000886998"/>
    </source>
</evidence>
<gene>
    <name evidence="2" type="primary">X975_08449</name>
    <name evidence="2" type="ORF">TNIN_79881</name>
</gene>
<dbReference type="AlphaFoldDB" id="A0A8X7BZE2"/>
<dbReference type="Gene3D" id="2.30.31.10">
    <property type="entry name" value="Transcriptional Coactivator Pc4, Chain A"/>
    <property type="match status" value="1"/>
</dbReference>
<feature type="signal peptide" evidence="1">
    <location>
        <begin position="1"/>
        <end position="19"/>
    </location>
</feature>
<dbReference type="GO" id="GO:0006355">
    <property type="term" value="P:regulation of DNA-templated transcription"/>
    <property type="evidence" value="ECO:0007669"/>
    <property type="project" value="InterPro"/>
</dbReference>
<keyword evidence="3" id="KW-1185">Reference proteome</keyword>
<comment type="caution">
    <text evidence="2">The sequence shown here is derived from an EMBL/GenBank/DDBJ whole genome shotgun (WGS) entry which is preliminary data.</text>
</comment>
<sequence length="851" mass="96526">MKAQIVFIVFLAYLHLSTSFMNVKDFDRSGLKRCYERGTLPERINGQEMPLPSSMETFVSLLERIESNYPTMAPTEIIKNLLMSFRVDELPDDFRSWPSAALFANDFERLFFSLPIDLKYEWQPEDFTDDEKCALHFMLSHTINATASGNEELQEDGTVKRPREYGVVSLHSKWKHAFSLSKVLLGILAGLSGNNERDAGELYRNLLPGKRDDNLKSIKINRLYAVTLGDLVSHYANKVLKQNEQITFVPNGLWNDVSCPTYYALSANNMKYVTNSVLRGAIDGLIIGTRLGEKIEIYQKMRLSQILRMYYGPTGLVDEADEKSRGTIQWCERERNFESLRNTRDEIFNFYLLYTNYLRAVPSQNAREEVTEIINNILKSTEIFSDITTESSSECVRSETSFDKKCSTPFDVFAILDWGTDIQRNFQAEIIGNLSVNFDVGLTQSSVGVYSNMKSPLSRGLNTIVNNTGVSGCQSCFAKYYQRSGGKNSDVEVIQKLNETLTDFVEEYDRTNEALDAVKSGNPAKVSKATILALGPGKESLKVFTLKDDIDIFPIPTGATNAADIAAKLKTRICKAPAEFQFKECHRNSRAAEQENRQEIVIGVNKKQYWAMYPKYFLKSYRITLKFKPMDGAQIKVCFTRSSYTIMEDNPQHIECQESTDEIKFFPRDPCYKRNVHNCDPFYFTVEGKKSPTGLCQHAKCDTPKDITFEFQHEGISCNVASFISLTVKCATSLVSSNLRAKRVCFDKDKGKVSSFKPDAVPENHFHLGGHNYAVSDFTYVARIHLRRYNLDATGSLLPTKDGITVTPTVWLALVREFAAIDQAFEDGKVFLIKDCLLLSRTVIENVTYII</sequence>
<dbReference type="InterPro" id="IPR009044">
    <property type="entry name" value="ssDNA-bd_transcriptional_reg"/>
</dbReference>
<dbReference type="SUPFAM" id="SSF54447">
    <property type="entry name" value="ssDNA-binding transcriptional regulator domain"/>
    <property type="match status" value="1"/>
</dbReference>
<dbReference type="EMBL" id="BMAV01005934">
    <property type="protein sequence ID" value="GFY47419.1"/>
    <property type="molecule type" value="Genomic_DNA"/>
</dbReference>
<dbReference type="Proteomes" id="UP000886998">
    <property type="component" value="Unassembled WGS sequence"/>
</dbReference>
<dbReference type="OrthoDB" id="6510671at2759"/>
<organism evidence="2 3">
    <name type="scientific">Trichonephila inaurata madagascariensis</name>
    <dbReference type="NCBI Taxonomy" id="2747483"/>
    <lineage>
        <taxon>Eukaryota</taxon>
        <taxon>Metazoa</taxon>
        <taxon>Ecdysozoa</taxon>
        <taxon>Arthropoda</taxon>
        <taxon>Chelicerata</taxon>
        <taxon>Arachnida</taxon>
        <taxon>Araneae</taxon>
        <taxon>Araneomorphae</taxon>
        <taxon>Entelegynae</taxon>
        <taxon>Araneoidea</taxon>
        <taxon>Nephilidae</taxon>
        <taxon>Trichonephila</taxon>
        <taxon>Trichonephila inaurata</taxon>
    </lineage>
</organism>
<keyword evidence="1" id="KW-0732">Signal</keyword>
<proteinExistence type="predicted"/>
<reference evidence="2" key="1">
    <citation type="submission" date="2020-08" db="EMBL/GenBank/DDBJ databases">
        <title>Multicomponent nature underlies the extraordinary mechanical properties of spider dragline silk.</title>
        <authorList>
            <person name="Kono N."/>
            <person name="Nakamura H."/>
            <person name="Mori M."/>
            <person name="Yoshida Y."/>
            <person name="Ohtoshi R."/>
            <person name="Malay A.D."/>
            <person name="Moran D.A.P."/>
            <person name="Tomita M."/>
            <person name="Numata K."/>
            <person name="Arakawa K."/>
        </authorList>
    </citation>
    <scope>NUCLEOTIDE SEQUENCE</scope>
</reference>
<dbReference type="GO" id="GO:0003677">
    <property type="term" value="F:DNA binding"/>
    <property type="evidence" value="ECO:0007669"/>
    <property type="project" value="InterPro"/>
</dbReference>
<name>A0A8X7BZE2_9ARAC</name>
<evidence type="ECO:0000256" key="1">
    <source>
        <dbReference type="SAM" id="SignalP"/>
    </source>
</evidence>